<name>A0A9E7CY23_9FLAO</name>
<dbReference type="EMBL" id="CP094358">
    <property type="protein sequence ID" value="UOB16180.1"/>
    <property type="molecule type" value="Genomic_DNA"/>
</dbReference>
<dbReference type="AlphaFoldDB" id="A0A9E7CY23"/>
<accession>A0A9E7CY23</accession>
<sequence length="376" mass="43468">MKKIIFIVLTGYIIISFSCNNRKIEKDLPAIHINKKNIQEAGNLDTIIQSVEFVALETNDTSLIKEVSEVINIGDSILVGDFKLGKVLIFSPEGNLISMFKNTGKGPGEYVRIDDMTYDYIRNEILIIDIGLKNILRYDLKGNYISSQKINTKNAGMFMEWFNNSFVFYCHNFVLQDHPNENVIITDQNQQYINSAAIIPKPIENLSFWGNKNMSISDSLLYVQPCFNDTIFSINRKNLIKPALLINTSPEFNIKKSRLWKRGFTNIIEFHEYARKNNYIYQTSDFMALPNNLIFRYYTNKGYSLVVYSKKNNTTTIYDKPTFTLDNFIFNPVGKIKDKVITVIEPSDKIDKLNKYLKRPVDLNSNPVLCFIEIKK</sequence>
<dbReference type="PROSITE" id="PS51257">
    <property type="entry name" value="PROKAR_LIPOPROTEIN"/>
    <property type="match status" value="1"/>
</dbReference>
<reference evidence="1" key="1">
    <citation type="submission" date="2022-03" db="EMBL/GenBank/DDBJ databases">
        <title>Description of Abyssus ytuae gen. nov., sp. nov., a novel member of the family Flavobacteriaceae isolated from the sediment of Mariana Trench.</title>
        <authorList>
            <person name="Zhang J."/>
            <person name="Xu X."/>
        </authorList>
    </citation>
    <scope>NUCLEOTIDE SEQUENCE</scope>
    <source>
        <strain evidence="1">MT3330</strain>
    </source>
</reference>
<evidence type="ECO:0000313" key="2">
    <source>
        <dbReference type="Proteomes" id="UP000831290"/>
    </source>
</evidence>
<protein>
    <submittedName>
        <fullName evidence="1">6-bladed beta-propeller</fullName>
    </submittedName>
</protein>
<dbReference type="Proteomes" id="UP000831290">
    <property type="component" value="Chromosome"/>
</dbReference>
<gene>
    <name evidence="1" type="ORF">MQE35_10575</name>
</gene>
<dbReference type="RefSeq" id="WP_255841346.1">
    <property type="nucleotide sequence ID" value="NZ_CP094358.1"/>
</dbReference>
<dbReference type="InterPro" id="IPR011042">
    <property type="entry name" value="6-blade_b-propeller_TolB-like"/>
</dbReference>
<keyword evidence="2" id="KW-1185">Reference proteome</keyword>
<dbReference type="Gene3D" id="2.120.10.30">
    <property type="entry name" value="TolB, C-terminal domain"/>
    <property type="match status" value="1"/>
</dbReference>
<proteinExistence type="predicted"/>
<dbReference type="Pfam" id="PF17170">
    <property type="entry name" value="DUF5128"/>
    <property type="match status" value="1"/>
</dbReference>
<dbReference type="KEGG" id="fbm:MQE35_10575"/>
<organism evidence="1 2">
    <name type="scientific">Abyssalbus ytuae</name>
    <dbReference type="NCBI Taxonomy" id="2926907"/>
    <lineage>
        <taxon>Bacteria</taxon>
        <taxon>Pseudomonadati</taxon>
        <taxon>Bacteroidota</taxon>
        <taxon>Flavobacteriia</taxon>
        <taxon>Flavobacteriales</taxon>
        <taxon>Flavobacteriaceae</taxon>
        <taxon>Abyssalbus</taxon>
    </lineage>
</organism>
<dbReference type="SUPFAM" id="SSF63825">
    <property type="entry name" value="YWTD domain"/>
    <property type="match status" value="1"/>
</dbReference>
<evidence type="ECO:0000313" key="1">
    <source>
        <dbReference type="EMBL" id="UOB16180.1"/>
    </source>
</evidence>